<dbReference type="AlphaFoldDB" id="U4LLL7"/>
<gene>
    <name evidence="1" type="ORF">PCON_14058</name>
</gene>
<keyword evidence="2" id="KW-1185">Reference proteome</keyword>
<accession>U4LLL7</accession>
<sequence>MYPVYEMIDVTKKRYFAFILNTGVVGPDKAGRVWRIR</sequence>
<evidence type="ECO:0000313" key="2">
    <source>
        <dbReference type="Proteomes" id="UP000018144"/>
    </source>
</evidence>
<dbReference type="Proteomes" id="UP000018144">
    <property type="component" value="Unassembled WGS sequence"/>
</dbReference>
<name>U4LLL7_PYROM</name>
<organism evidence="1 2">
    <name type="scientific">Pyronema omphalodes (strain CBS 100304)</name>
    <name type="common">Pyronema confluens</name>
    <dbReference type="NCBI Taxonomy" id="1076935"/>
    <lineage>
        <taxon>Eukaryota</taxon>
        <taxon>Fungi</taxon>
        <taxon>Dikarya</taxon>
        <taxon>Ascomycota</taxon>
        <taxon>Pezizomycotina</taxon>
        <taxon>Pezizomycetes</taxon>
        <taxon>Pezizales</taxon>
        <taxon>Pyronemataceae</taxon>
        <taxon>Pyronema</taxon>
    </lineage>
</organism>
<evidence type="ECO:0000313" key="1">
    <source>
        <dbReference type="EMBL" id="CCX33029.1"/>
    </source>
</evidence>
<protein>
    <submittedName>
        <fullName evidence="1">Uncharacterized protein</fullName>
    </submittedName>
</protein>
<proteinExistence type="predicted"/>
<dbReference type="EMBL" id="HF935997">
    <property type="protein sequence ID" value="CCX33029.1"/>
    <property type="molecule type" value="Genomic_DNA"/>
</dbReference>
<reference evidence="1 2" key="1">
    <citation type="journal article" date="2013" name="PLoS Genet.">
        <title>The genome and development-dependent transcriptomes of Pyronema confluens: a window into fungal evolution.</title>
        <authorList>
            <person name="Traeger S."/>
            <person name="Altegoer F."/>
            <person name="Freitag M."/>
            <person name="Gabaldon T."/>
            <person name="Kempken F."/>
            <person name="Kumar A."/>
            <person name="Marcet-Houben M."/>
            <person name="Poggeler S."/>
            <person name="Stajich J.E."/>
            <person name="Nowrousian M."/>
        </authorList>
    </citation>
    <scope>NUCLEOTIDE SEQUENCE [LARGE SCALE GENOMIC DNA]</scope>
    <source>
        <strain evidence="2">CBS 100304</strain>
        <tissue evidence="1">Vegetative mycelium</tissue>
    </source>
</reference>